<dbReference type="PANTHER" id="PTHR47506:SF6">
    <property type="entry name" value="HTH-TYPE TRANSCRIPTIONAL REPRESSOR NEMR"/>
    <property type="match status" value="1"/>
</dbReference>
<dbReference type="GO" id="GO:0003677">
    <property type="term" value="F:DNA binding"/>
    <property type="evidence" value="ECO:0007669"/>
    <property type="project" value="UniProtKB-UniRule"/>
</dbReference>
<proteinExistence type="predicted"/>
<gene>
    <name evidence="6" type="ORF">AOR01nite_25400</name>
</gene>
<organism evidence="6 7">
    <name type="scientific">Acetobacter orleanensis</name>
    <dbReference type="NCBI Taxonomy" id="104099"/>
    <lineage>
        <taxon>Bacteria</taxon>
        <taxon>Pseudomonadati</taxon>
        <taxon>Pseudomonadota</taxon>
        <taxon>Alphaproteobacteria</taxon>
        <taxon>Acetobacterales</taxon>
        <taxon>Acetobacteraceae</taxon>
        <taxon>Acetobacter</taxon>
    </lineage>
</organism>
<dbReference type="InterPro" id="IPR009057">
    <property type="entry name" value="Homeodomain-like_sf"/>
</dbReference>
<dbReference type="EMBL" id="BJMU01000028">
    <property type="protein sequence ID" value="GEB84063.1"/>
    <property type="molecule type" value="Genomic_DNA"/>
</dbReference>
<dbReference type="PROSITE" id="PS50977">
    <property type="entry name" value="HTH_TETR_2"/>
    <property type="match status" value="1"/>
</dbReference>
<dbReference type="InterPro" id="IPR001647">
    <property type="entry name" value="HTH_TetR"/>
</dbReference>
<reference evidence="6 7" key="1">
    <citation type="submission" date="2019-06" db="EMBL/GenBank/DDBJ databases">
        <title>Whole genome shotgun sequence of Acetobacter orleanensis NBRC 13752.</title>
        <authorList>
            <person name="Hosoyama A."/>
            <person name="Uohara A."/>
            <person name="Ohji S."/>
            <person name="Ichikawa N."/>
        </authorList>
    </citation>
    <scope>NUCLEOTIDE SEQUENCE [LARGE SCALE GENOMIC DNA]</scope>
    <source>
        <strain evidence="6 7">NBRC 13752</strain>
    </source>
</reference>
<dbReference type="Gene3D" id="1.10.357.10">
    <property type="entry name" value="Tetracycline Repressor, domain 2"/>
    <property type="match status" value="1"/>
</dbReference>
<dbReference type="Proteomes" id="UP000317617">
    <property type="component" value="Unassembled WGS sequence"/>
</dbReference>
<sequence>MMEQFNQTAEAIIVSAERLIREGGYNGFSFREIATEVGVKSASVHYHFATKSDLAATVARRYTERFMVAIDDAMKCETNVRIVWINAFRRALVEDGKMCLCAVLGTTSNSLPVSVQTETRRFFECALDKLNLSGLTETQSVHILSTLEGAMLLSLIFSKTSVFDQAVKELM</sequence>
<keyword evidence="3" id="KW-0804">Transcription</keyword>
<dbReference type="AlphaFoldDB" id="A0A4Y3TQP9"/>
<dbReference type="Pfam" id="PF00440">
    <property type="entry name" value="TetR_N"/>
    <property type="match status" value="1"/>
</dbReference>
<keyword evidence="2 4" id="KW-0238">DNA-binding</keyword>
<evidence type="ECO:0000313" key="6">
    <source>
        <dbReference type="EMBL" id="GEB84063.1"/>
    </source>
</evidence>
<dbReference type="PANTHER" id="PTHR47506">
    <property type="entry name" value="TRANSCRIPTIONAL REGULATORY PROTEIN"/>
    <property type="match status" value="1"/>
</dbReference>
<keyword evidence="7" id="KW-1185">Reference proteome</keyword>
<name>A0A4Y3TQP9_9PROT</name>
<accession>A0A4Y3TQP9</accession>
<evidence type="ECO:0000259" key="5">
    <source>
        <dbReference type="PROSITE" id="PS50977"/>
    </source>
</evidence>
<evidence type="ECO:0000256" key="1">
    <source>
        <dbReference type="ARBA" id="ARBA00023015"/>
    </source>
</evidence>
<feature type="DNA-binding region" description="H-T-H motif" evidence="4">
    <location>
        <begin position="29"/>
        <end position="48"/>
    </location>
</feature>
<dbReference type="STRING" id="104099.AD949_00655"/>
<protein>
    <submittedName>
        <fullName evidence="6">TetR family transcriptional regulator</fullName>
    </submittedName>
</protein>
<dbReference type="SUPFAM" id="SSF46689">
    <property type="entry name" value="Homeodomain-like"/>
    <property type="match status" value="1"/>
</dbReference>
<dbReference type="InterPro" id="IPR036271">
    <property type="entry name" value="Tet_transcr_reg_TetR-rel_C_sf"/>
</dbReference>
<evidence type="ECO:0000256" key="3">
    <source>
        <dbReference type="ARBA" id="ARBA00023163"/>
    </source>
</evidence>
<dbReference type="SUPFAM" id="SSF48498">
    <property type="entry name" value="Tetracyclin repressor-like, C-terminal domain"/>
    <property type="match status" value="1"/>
</dbReference>
<keyword evidence="1" id="KW-0805">Transcription regulation</keyword>
<comment type="caution">
    <text evidence="6">The sequence shown here is derived from an EMBL/GenBank/DDBJ whole genome shotgun (WGS) entry which is preliminary data.</text>
</comment>
<dbReference type="RefSeq" id="WP_280136440.1">
    <property type="nucleotide sequence ID" value="NZ_BJMU01000028.1"/>
</dbReference>
<evidence type="ECO:0000256" key="2">
    <source>
        <dbReference type="ARBA" id="ARBA00023125"/>
    </source>
</evidence>
<evidence type="ECO:0000313" key="7">
    <source>
        <dbReference type="Proteomes" id="UP000317617"/>
    </source>
</evidence>
<feature type="domain" description="HTH tetR-type" evidence="5">
    <location>
        <begin position="6"/>
        <end position="66"/>
    </location>
</feature>
<dbReference type="PRINTS" id="PR00455">
    <property type="entry name" value="HTHTETR"/>
</dbReference>
<evidence type="ECO:0000256" key="4">
    <source>
        <dbReference type="PROSITE-ProRule" id="PRU00335"/>
    </source>
</evidence>